<keyword evidence="3" id="KW-1185">Reference proteome</keyword>
<reference evidence="3" key="1">
    <citation type="submission" date="2016-10" db="EMBL/GenBank/DDBJ databases">
        <authorList>
            <person name="Varghese N."/>
            <person name="Submissions S."/>
        </authorList>
    </citation>
    <scope>NUCLEOTIDE SEQUENCE [LARGE SCALE GENOMIC DNA]</scope>
    <source>
        <strain evidence="3">IBRC-M 10655</strain>
    </source>
</reference>
<sequence>MLTVDPAFTVASAVAIRRGTIVAVGADGDVVSMIGPETTVIELDGATVVPGINDAHLHGVGYGMTRPPMVLDLLHPSVMSIAEIVRAVGTAAETTPPGTWIRGRGWDQALLAECRADRSRAPHRRDLDAVSPHHPVLLTDFSGHAAWVNTVAIATTGLGTRVATPPGGIIDTEDGEPTGIVREAAVAVFSEAIPAPSRAEQIDAIEAAVAECARRGITSYTDPGLTASEVDAYEALAAEGRLHARVTGLLLPQRPVGTAADFKDVLDNWPTPTGTNQLRFRIAGVKIFADGIPPNRTSWMSEPYEDGGHGCLSTHGDTDDVRIAELHTMIEHAHRCGHQIGVHVTGDRAIDAVVAGFITAQRDAPNADPRHYIIHADFLSRASMTLLSANGFGANMNPTIKWVIADAENDVVGPERAGYEMPYRDALAAGVTVTSGSDAPVTSPDWLQGISTMILREARGSGAVSGPDQRIDLEAALRTYTINAAWQDGAEGWKGSIETGKVADLCVLDGDLLTADPHDIPHLTVRYTVLDGEIIYAQA</sequence>
<feature type="domain" description="Amidohydrolase 3" evidence="1">
    <location>
        <begin position="40"/>
        <end position="536"/>
    </location>
</feature>
<proteinExistence type="predicted"/>
<dbReference type="STRING" id="504798.SAMN05421871_109280"/>
<dbReference type="GO" id="GO:0016810">
    <property type="term" value="F:hydrolase activity, acting on carbon-nitrogen (but not peptide) bonds"/>
    <property type="evidence" value="ECO:0007669"/>
    <property type="project" value="InterPro"/>
</dbReference>
<dbReference type="Gene3D" id="3.10.310.70">
    <property type="match status" value="1"/>
</dbReference>
<accession>A0A1H0L5V2</accession>
<evidence type="ECO:0000313" key="3">
    <source>
        <dbReference type="Proteomes" id="UP000199651"/>
    </source>
</evidence>
<organism evidence="2 3">
    <name type="scientific">Actinokineospora alba</name>
    <dbReference type="NCBI Taxonomy" id="504798"/>
    <lineage>
        <taxon>Bacteria</taxon>
        <taxon>Bacillati</taxon>
        <taxon>Actinomycetota</taxon>
        <taxon>Actinomycetes</taxon>
        <taxon>Pseudonocardiales</taxon>
        <taxon>Pseudonocardiaceae</taxon>
        <taxon>Actinokineospora</taxon>
    </lineage>
</organism>
<dbReference type="SUPFAM" id="SSF51338">
    <property type="entry name" value="Composite domain of metallo-dependent hydrolases"/>
    <property type="match status" value="1"/>
</dbReference>
<dbReference type="PANTHER" id="PTHR22642:SF2">
    <property type="entry name" value="PROTEIN LONG AFTER FAR-RED 3"/>
    <property type="match status" value="1"/>
</dbReference>
<dbReference type="InterPro" id="IPR011059">
    <property type="entry name" value="Metal-dep_hydrolase_composite"/>
</dbReference>
<dbReference type="Proteomes" id="UP000199651">
    <property type="component" value="Unassembled WGS sequence"/>
</dbReference>
<name>A0A1H0L5V2_9PSEU</name>
<dbReference type="Gene3D" id="2.30.40.10">
    <property type="entry name" value="Urease, subunit C, domain 1"/>
    <property type="match status" value="1"/>
</dbReference>
<dbReference type="Gene3D" id="3.20.20.140">
    <property type="entry name" value="Metal-dependent hydrolases"/>
    <property type="match status" value="1"/>
</dbReference>
<evidence type="ECO:0000313" key="2">
    <source>
        <dbReference type="EMBL" id="SDO63406.1"/>
    </source>
</evidence>
<protein>
    <recommendedName>
        <fullName evidence="1">Amidohydrolase 3 domain-containing protein</fullName>
    </recommendedName>
</protein>
<dbReference type="AlphaFoldDB" id="A0A1H0L5V2"/>
<gene>
    <name evidence="2" type="ORF">SAMN05192558_10419</name>
</gene>
<dbReference type="PANTHER" id="PTHR22642">
    <property type="entry name" value="IMIDAZOLONEPROPIONASE"/>
    <property type="match status" value="1"/>
</dbReference>
<dbReference type="InterPro" id="IPR033932">
    <property type="entry name" value="YtcJ-like"/>
</dbReference>
<dbReference type="SUPFAM" id="SSF51556">
    <property type="entry name" value="Metallo-dependent hydrolases"/>
    <property type="match status" value="1"/>
</dbReference>
<dbReference type="Pfam" id="PF07969">
    <property type="entry name" value="Amidohydro_3"/>
    <property type="match status" value="1"/>
</dbReference>
<evidence type="ECO:0000259" key="1">
    <source>
        <dbReference type="Pfam" id="PF07969"/>
    </source>
</evidence>
<dbReference type="CDD" id="cd01300">
    <property type="entry name" value="YtcJ_like"/>
    <property type="match status" value="1"/>
</dbReference>
<dbReference type="InterPro" id="IPR013108">
    <property type="entry name" value="Amidohydro_3"/>
</dbReference>
<dbReference type="InterPro" id="IPR032466">
    <property type="entry name" value="Metal_Hydrolase"/>
</dbReference>
<dbReference type="EMBL" id="FNJB01000004">
    <property type="protein sequence ID" value="SDO63406.1"/>
    <property type="molecule type" value="Genomic_DNA"/>
</dbReference>